<protein>
    <submittedName>
        <fullName evidence="2">Uncharacterized protein</fullName>
    </submittedName>
</protein>
<reference evidence="2" key="1">
    <citation type="journal article" date="2023" name="Science">
        <title>Genome structures resolve the early diversification of teleost fishes.</title>
        <authorList>
            <person name="Parey E."/>
            <person name="Louis A."/>
            <person name="Montfort J."/>
            <person name="Bouchez O."/>
            <person name="Roques C."/>
            <person name="Iampietro C."/>
            <person name="Lluch J."/>
            <person name="Castinel A."/>
            <person name="Donnadieu C."/>
            <person name="Desvignes T."/>
            <person name="Floi Bucao C."/>
            <person name="Jouanno E."/>
            <person name="Wen M."/>
            <person name="Mejri S."/>
            <person name="Dirks R."/>
            <person name="Jansen H."/>
            <person name="Henkel C."/>
            <person name="Chen W.J."/>
            <person name="Zahm M."/>
            <person name="Cabau C."/>
            <person name="Klopp C."/>
            <person name="Thompson A.W."/>
            <person name="Robinson-Rechavi M."/>
            <person name="Braasch I."/>
            <person name="Lecointre G."/>
            <person name="Bobe J."/>
            <person name="Postlethwait J.H."/>
            <person name="Berthelot C."/>
            <person name="Roest Crollius H."/>
            <person name="Guiguen Y."/>
        </authorList>
    </citation>
    <scope>NUCLEOTIDE SEQUENCE</scope>
    <source>
        <strain evidence="2">NC1722</strain>
    </source>
</reference>
<comment type="caution">
    <text evidence="2">The sequence shown here is derived from an EMBL/GenBank/DDBJ whole genome shotgun (WGS) entry which is preliminary data.</text>
</comment>
<name>A0AAD7R075_9TELE</name>
<evidence type="ECO:0000256" key="1">
    <source>
        <dbReference type="SAM" id="MobiDB-lite"/>
    </source>
</evidence>
<feature type="region of interest" description="Disordered" evidence="1">
    <location>
        <begin position="161"/>
        <end position="181"/>
    </location>
</feature>
<sequence>MVAGKPHGAGPRSATFDSQPAKDAQQCPAVSWRLAQITRPSYAGRPGPAAESKWAMALYSGEPPAGVARRSRGRERGRSRPRTLCRENREDRGRDTHRTQRGPQPHPPDRASAQRRLPEKAPQLHSQREARPGGPRIPSQGNQAFSSAARVPLLLRPPTERPVAQRRHLPAGGGTGERGSFVSVGECGPPALIMPQIDRIGCAREGERAGSPGSPETPGYFCALPAEWQAVTGTAPVLIPP</sequence>
<dbReference type="AlphaFoldDB" id="A0AAD7R075"/>
<feature type="compositionally biased region" description="Basic and acidic residues" evidence="1">
    <location>
        <begin position="74"/>
        <end position="98"/>
    </location>
</feature>
<evidence type="ECO:0000313" key="2">
    <source>
        <dbReference type="EMBL" id="KAJ8347514.1"/>
    </source>
</evidence>
<keyword evidence="3" id="KW-1185">Reference proteome</keyword>
<feature type="region of interest" description="Disordered" evidence="1">
    <location>
        <begin position="1"/>
        <end position="28"/>
    </location>
</feature>
<gene>
    <name evidence="2" type="ORF">AAFF_G00190640</name>
</gene>
<feature type="region of interest" description="Disordered" evidence="1">
    <location>
        <begin position="61"/>
        <end position="142"/>
    </location>
</feature>
<organism evidence="2 3">
    <name type="scientific">Aldrovandia affinis</name>
    <dbReference type="NCBI Taxonomy" id="143900"/>
    <lineage>
        <taxon>Eukaryota</taxon>
        <taxon>Metazoa</taxon>
        <taxon>Chordata</taxon>
        <taxon>Craniata</taxon>
        <taxon>Vertebrata</taxon>
        <taxon>Euteleostomi</taxon>
        <taxon>Actinopterygii</taxon>
        <taxon>Neopterygii</taxon>
        <taxon>Teleostei</taxon>
        <taxon>Notacanthiformes</taxon>
        <taxon>Halosauridae</taxon>
        <taxon>Aldrovandia</taxon>
    </lineage>
</organism>
<dbReference type="Proteomes" id="UP001221898">
    <property type="component" value="Unassembled WGS sequence"/>
</dbReference>
<evidence type="ECO:0000313" key="3">
    <source>
        <dbReference type="Proteomes" id="UP001221898"/>
    </source>
</evidence>
<accession>A0AAD7R075</accession>
<proteinExistence type="predicted"/>
<dbReference type="EMBL" id="JAINUG010002536">
    <property type="protein sequence ID" value="KAJ8347514.1"/>
    <property type="molecule type" value="Genomic_DNA"/>
</dbReference>